<sequence>MPNFAHRSGSFCQASEGTAAPTPKHDDQIPLMYGSAPASPQFTSAPPPRPRTSASGALDRPPVIPAMHRRLITLPTAGNLKISPLAPQRLQLRRPCPVLQSSSRSGHIDSDEAASTRAGSAAGGSGGGSSGRGSGGGDDGGGGGGGEHTDLQENDVMIVIDQRQGMTAGDSLGAGCTLTANGLLYDLRCESVFDEPQRTEAMPIALGLGGGSSGGGSRYDRGAQAAQQSAVPAALATATAVATGGGNSSRKTMGGAEAMLETLPVAAGATSNTTQPTLAAAAAASFGNPNNIALRRIEPGTVVVQLQASEGSEVGAPPPLPTTKNNNANAWPIAAGATAPLASATVPLKVVQLSRPRLDPDDATVASVAATGMEINPGDGVSGRDVQECWATKGGATLRFSPLGMQTQLTGVSQTALASALCLPQQLTGLPQACSSLKPGMSRPSIHLDPSLPDEPLMLMPPSEQLNLRPLFDQPSQLQLQPQSVASKTAGGTGDALRLLRAPAGAFRPLPARGGGGGGGSLNMVSHANNSRPHLNSLPFPGSLALAAPPTPANVPNVQLEVTVATRNNAASRQAGLTLDADGYARPSAVLASIRGIFDLHRYLAGRDCIQCGTGGGWMSRSQFEKVAGSVTAKWHRSIRVLPDLEPLGEWLERHGLPLTKGPSRRIFKRTIDGDLKTQLHHLLPLLDLGPGPGQAGTGSPAQNSVPATAAATAAKMGDLATGTDTGMGTHLFDPAAPSPSSGLQTLAVAAASLGETNAPPTTMTMTLKPAPGHSAFTIANASSLTRNPTDTAGWADHSIFQPLQLPPLLQPQTAPPTQLAQLQQTPLSLKQPQTSLHMPIQAPIQTAPSALQEQTLWYIGTQIAGPSPPSAPTAAAGGISGLAQLPGAPSSDLMPLQGALAPTTGVDATAGIEDDTAGTTLLPSTAANNSYAPQVHMLTGMLAVLHTRAQAQARGLLTDAVAGGGGGAVPGGATAAAAAAAADRNHVRQELGRTQAAIHHVQELLKRELSTVSLGGSGGTALPPPPGLTAGNRDETAATGVIPTVTAAAATVTPAVASTDNGAVGAMGTAGNTTPMLPSAMHPQLPLPALPPPQRLTPSQLQMPPPPPRPPPMCPPAPPLNQNLAPRRSGLPAQPPQLLLKRKAAVAAACEISTATAQDSNKCAPTHGYNIQSQPTRLYGIGDGVSVVGAVANAEGGDGSSGVAGGVGDGILTSLLAKRQRQDVAVSGGGGGVCSGTETEAPEDAGHAALVGAGGGGEVAAVESAAQTSTPGVIQLQGLAIMTIEEVHRRLQQMRQGSQPLHPQQNQQQNQQQPQQQLHSVGQPDVAAGVGSVAGHNNPPGVGGNSTTLAAAGPTAPAMAPVAQSAPATEVSSTPGVMQLQGLAVMTIEEVHRRLQQMRHAPHPQPQQPAPALQGRHPGSAGGAGEDIRIPSTVGGGSINTPATGRPSTATATPAPAPAPITMLCAPGFAAISVTEVQRRIQLQQLRQPDAREGAGHHEPAVQDSKPPHEPQPQLPLPVAAAVSSCPAPPVVTGDSLENPDGAAVGTEGAVAGGDHEPEASCCSTSASPRAQQAPQSQHAVAPVAAVAVAVAAAVSAAGASGC</sequence>
<feature type="region of interest" description="Disordered" evidence="1">
    <location>
        <begin position="1070"/>
        <end position="1134"/>
    </location>
</feature>
<proteinExistence type="predicted"/>
<feature type="region of interest" description="Disordered" evidence="1">
    <location>
        <begin position="1"/>
        <end position="62"/>
    </location>
</feature>
<accession>A0A075M2H4</accession>
<gene>
    <name evidence="2" type="primary">rlsA</name>
</gene>
<evidence type="ECO:0000313" key="2">
    <source>
        <dbReference type="EMBL" id="AIF73522.1"/>
    </source>
</evidence>
<feature type="compositionally biased region" description="Pro residues" evidence="1">
    <location>
        <begin position="1104"/>
        <end position="1120"/>
    </location>
</feature>
<name>A0A075M2H4_9CHLO</name>
<feature type="region of interest" description="Disordered" evidence="1">
    <location>
        <begin position="1016"/>
        <end position="1035"/>
    </location>
</feature>
<feature type="compositionally biased region" description="Gly residues" evidence="1">
    <location>
        <begin position="121"/>
        <end position="146"/>
    </location>
</feature>
<dbReference type="PANTHER" id="PTHR40903:SF1">
    <property type="entry name" value="HYPHALLY REGULATED CELL WALL PROTEIN 3"/>
    <property type="match status" value="1"/>
</dbReference>
<feature type="compositionally biased region" description="Low complexity" evidence="1">
    <location>
        <begin position="1518"/>
        <end position="1527"/>
    </location>
</feature>
<feature type="compositionally biased region" description="Low complexity" evidence="1">
    <location>
        <begin position="1565"/>
        <end position="1580"/>
    </location>
</feature>
<dbReference type="PANTHER" id="PTHR40903">
    <property type="entry name" value="GLYCINE-RICH CELL WALL STRUCTURAL PROTEIN 1-LIKE"/>
    <property type="match status" value="1"/>
</dbReference>
<feature type="compositionally biased region" description="Low complexity" evidence="1">
    <location>
        <begin position="1297"/>
        <end position="1325"/>
    </location>
</feature>
<protein>
    <submittedName>
        <fullName evidence="2">RlsA</fullName>
    </submittedName>
</protein>
<feature type="region of interest" description="Disordered" evidence="1">
    <location>
        <begin position="93"/>
        <end position="150"/>
    </location>
</feature>
<dbReference type="EMBL" id="KF607039">
    <property type="protein sequence ID" value="AIF73522.1"/>
    <property type="molecule type" value="Genomic_DNA"/>
</dbReference>
<feature type="region of interest" description="Disordered" evidence="1">
    <location>
        <begin position="1293"/>
        <end position="1351"/>
    </location>
</feature>
<evidence type="ECO:0000256" key="1">
    <source>
        <dbReference type="SAM" id="MobiDB-lite"/>
    </source>
</evidence>
<feature type="region of interest" description="Disordered" evidence="1">
    <location>
        <begin position="1488"/>
        <end position="1580"/>
    </location>
</feature>
<feature type="compositionally biased region" description="Low complexity" evidence="1">
    <location>
        <begin position="1442"/>
        <end position="1455"/>
    </location>
</feature>
<feature type="region of interest" description="Disordered" evidence="1">
    <location>
        <begin position="1397"/>
        <end position="1456"/>
    </location>
</feature>
<reference evidence="2" key="1">
    <citation type="journal article" date="2014" name="Evolution">
        <title>Early evolution of the genetic basis for soma in the volvocaceae.</title>
        <authorList>
            <person name="Hanschen E.R."/>
            <person name="Ferris P.J."/>
            <person name="Michod R.E."/>
        </authorList>
    </citation>
    <scope>NUCLEOTIDE SEQUENCE</scope>
</reference>
<feature type="compositionally biased region" description="Basic and acidic residues" evidence="1">
    <location>
        <begin position="1490"/>
        <end position="1510"/>
    </location>
</feature>
<feature type="compositionally biased region" description="Pro residues" evidence="1">
    <location>
        <begin position="1086"/>
        <end position="1096"/>
    </location>
</feature>
<organism evidence="2">
    <name type="scientific">Volvox ferrisii</name>
    <dbReference type="NCBI Taxonomy" id="1075618"/>
    <lineage>
        <taxon>Eukaryota</taxon>
        <taxon>Viridiplantae</taxon>
        <taxon>Chlorophyta</taxon>
        <taxon>core chlorophytes</taxon>
        <taxon>Chlorophyceae</taxon>
        <taxon>CS clade</taxon>
        <taxon>Chlamydomonadales</taxon>
        <taxon>Volvocaceae</taxon>
        <taxon>Volvox</taxon>
    </lineage>
</organism>